<feature type="compositionally biased region" description="Basic and acidic residues" evidence="1">
    <location>
        <begin position="125"/>
        <end position="135"/>
    </location>
</feature>
<keyword evidence="2" id="KW-0472">Membrane</keyword>
<reference evidence="3 4" key="1">
    <citation type="submission" date="2008-01" db="EMBL/GenBank/DDBJ databases">
        <authorList>
            <person name="Wagner-Dobler I."/>
            <person name="Ferriera S."/>
            <person name="Johnson J."/>
            <person name="Kravitz S."/>
            <person name="Beeson K."/>
            <person name="Sutton G."/>
            <person name="Rogers Y.-H."/>
            <person name="Friedman R."/>
            <person name="Frazier M."/>
            <person name="Venter J.C."/>
        </authorList>
    </citation>
    <scope>NUCLEOTIDE SEQUENCE [LARGE SCALE GENOMIC DNA]</scope>
    <source>
        <strain evidence="4">DSM 17067 / NCIMB 14079 / DFL-11</strain>
    </source>
</reference>
<dbReference type="Proteomes" id="UP000004703">
    <property type="component" value="Chromosome"/>
</dbReference>
<evidence type="ECO:0000313" key="4">
    <source>
        <dbReference type="Proteomes" id="UP000004703"/>
    </source>
</evidence>
<evidence type="ECO:0000256" key="1">
    <source>
        <dbReference type="SAM" id="MobiDB-lite"/>
    </source>
</evidence>
<dbReference type="AlphaFoldDB" id="A0A5E8GY32"/>
<organism evidence="3 4">
    <name type="scientific">Roseibium alexandrii (strain DSM 17067 / NCIMB 14079 / DFL-11)</name>
    <name type="common">Labrenzia alexandrii</name>
    <dbReference type="NCBI Taxonomy" id="244592"/>
    <lineage>
        <taxon>Bacteria</taxon>
        <taxon>Pseudomonadati</taxon>
        <taxon>Pseudomonadota</taxon>
        <taxon>Alphaproteobacteria</taxon>
        <taxon>Hyphomicrobiales</taxon>
        <taxon>Stappiaceae</taxon>
        <taxon>Roseibium</taxon>
    </lineage>
</organism>
<evidence type="ECO:0000313" key="3">
    <source>
        <dbReference type="EMBL" id="EEE44402.2"/>
    </source>
</evidence>
<name>A0A5E8GY32_ROSAD</name>
<dbReference type="InterPro" id="IPR011990">
    <property type="entry name" value="TPR-like_helical_dom_sf"/>
</dbReference>
<keyword evidence="2" id="KW-0812">Transmembrane</keyword>
<feature type="transmembrane region" description="Helical" evidence="2">
    <location>
        <begin position="152"/>
        <end position="172"/>
    </location>
</feature>
<dbReference type="SUPFAM" id="SSF48452">
    <property type="entry name" value="TPR-like"/>
    <property type="match status" value="1"/>
</dbReference>
<protein>
    <submittedName>
        <fullName evidence="3">Uncharacterized protein</fullName>
    </submittedName>
</protein>
<gene>
    <name evidence="3" type="ORF">SADFL11_1689</name>
</gene>
<accession>A0A5E8GY32</accession>
<proteinExistence type="predicted"/>
<feature type="region of interest" description="Disordered" evidence="1">
    <location>
        <begin position="118"/>
        <end position="143"/>
    </location>
</feature>
<dbReference type="RefSeq" id="WP_134853010.1">
    <property type="nucleotide sequence ID" value="NZ_CM011002.1"/>
</dbReference>
<keyword evidence="2" id="KW-1133">Transmembrane helix</keyword>
<dbReference type="Gene3D" id="1.25.40.10">
    <property type="entry name" value="Tetratricopeptide repeat domain"/>
    <property type="match status" value="1"/>
</dbReference>
<evidence type="ECO:0000256" key="2">
    <source>
        <dbReference type="SAM" id="Phobius"/>
    </source>
</evidence>
<dbReference type="EMBL" id="ACCU02000004">
    <property type="protein sequence ID" value="EEE44402.2"/>
    <property type="molecule type" value="Genomic_DNA"/>
</dbReference>
<reference evidence="3 4" key="2">
    <citation type="submission" date="2013-04" db="EMBL/GenBank/DDBJ databases">
        <authorList>
            <person name="Fiebig A."/>
            <person name="Pradella S."/>
            <person name="Wagner-Doebler I."/>
        </authorList>
    </citation>
    <scope>NUCLEOTIDE SEQUENCE [LARGE SCALE GENOMIC DNA]</scope>
    <source>
        <strain evidence="4">DSM 17067 / NCIMB 14079 / DFL-11</strain>
    </source>
</reference>
<comment type="caution">
    <text evidence="3">The sequence shown here is derived from an EMBL/GenBank/DDBJ whole genome shotgun (WGS) entry which is preliminary data.</text>
</comment>
<sequence>MERFGSDENTLIREELARVLTSQIFAGAERHKRILQYVVDRYLDGTAEDIRAKAIALDVYGYSVNEIERRETTVRVDAGRLRRRLDDYYTQEGAQNTVRIRLPKGGYAPSFEFLAGTAPNAEQGGGDHGKLDKTLPEPTPSLSSVSARTRQMFVVVALGVFFAISALQIYQWSSGPRDSPERSVSGQTRAAVFQASPRRLEAVNLAETGRDMIFPAIDPKRLQAALIVFEASIEADPNYFGGHAGAAQVLALSSLRNPEAELAVDYLELSEKRAKTAEILAPEEAWTQSARAAVEWAAGNFAEARSKAAFATSIAPEDLHILEFDALLNLFSGNFEHVITVITALRQSVQRQSGAVFDNALGSAYFHSGDPKKALDVFSKAIQSGAPFGPISIAYMAASYQQLGQLSPAKKHAKQLMEGWPNFRPVPLFQNLFLDETHADYLVSALEAAGWQARQSPSD</sequence>